<organism evidence="3 4">
    <name type="scientific">Thalassoglobus neptunius</name>
    <dbReference type="NCBI Taxonomy" id="1938619"/>
    <lineage>
        <taxon>Bacteria</taxon>
        <taxon>Pseudomonadati</taxon>
        <taxon>Planctomycetota</taxon>
        <taxon>Planctomycetia</taxon>
        <taxon>Planctomycetales</taxon>
        <taxon>Planctomycetaceae</taxon>
        <taxon>Thalassoglobus</taxon>
    </lineage>
</organism>
<keyword evidence="1" id="KW-0479">Metal-binding</keyword>
<dbReference type="PROSITE" id="PS51819">
    <property type="entry name" value="VOC"/>
    <property type="match status" value="1"/>
</dbReference>
<protein>
    <submittedName>
        <fullName evidence="3">Putative lyase</fullName>
    </submittedName>
</protein>
<dbReference type="InterPro" id="IPR018146">
    <property type="entry name" value="Glyoxalase_1_CS"/>
</dbReference>
<gene>
    <name evidence="3" type="ORF">KOR42_31050</name>
</gene>
<name>A0A5C5WNQ6_9PLAN</name>
<evidence type="ECO:0000313" key="3">
    <source>
        <dbReference type="EMBL" id="TWT52237.1"/>
    </source>
</evidence>
<keyword evidence="4" id="KW-1185">Reference proteome</keyword>
<dbReference type="InterPro" id="IPR037523">
    <property type="entry name" value="VOC_core"/>
</dbReference>
<keyword evidence="3" id="KW-0456">Lyase</keyword>
<dbReference type="RefSeq" id="WP_146510595.1">
    <property type="nucleotide sequence ID" value="NZ_SIHI01000007.1"/>
</dbReference>
<dbReference type="AlphaFoldDB" id="A0A5C5WNQ6"/>
<evidence type="ECO:0000313" key="4">
    <source>
        <dbReference type="Proteomes" id="UP000317243"/>
    </source>
</evidence>
<reference evidence="3 4" key="1">
    <citation type="submission" date="2019-02" db="EMBL/GenBank/DDBJ databases">
        <title>Deep-cultivation of Planctomycetes and their phenomic and genomic characterization uncovers novel biology.</title>
        <authorList>
            <person name="Wiegand S."/>
            <person name="Jogler M."/>
            <person name="Boedeker C."/>
            <person name="Pinto D."/>
            <person name="Vollmers J."/>
            <person name="Rivas-Marin E."/>
            <person name="Kohn T."/>
            <person name="Peeters S.H."/>
            <person name="Heuer A."/>
            <person name="Rast P."/>
            <person name="Oberbeckmann S."/>
            <person name="Bunk B."/>
            <person name="Jeske O."/>
            <person name="Meyerdierks A."/>
            <person name="Storesund J.E."/>
            <person name="Kallscheuer N."/>
            <person name="Luecker S."/>
            <person name="Lage O.M."/>
            <person name="Pohl T."/>
            <person name="Merkel B.J."/>
            <person name="Hornburger P."/>
            <person name="Mueller R.-W."/>
            <person name="Bruemmer F."/>
            <person name="Labrenz M."/>
            <person name="Spormann A.M."/>
            <person name="Op Den Camp H."/>
            <person name="Overmann J."/>
            <person name="Amann R."/>
            <person name="Jetten M.S.M."/>
            <person name="Mascher T."/>
            <person name="Medema M.H."/>
            <person name="Devos D.P."/>
            <person name="Kaster A.-K."/>
            <person name="Ovreas L."/>
            <person name="Rohde M."/>
            <person name="Galperin M.Y."/>
            <person name="Jogler C."/>
        </authorList>
    </citation>
    <scope>NUCLEOTIDE SEQUENCE [LARGE SCALE GENOMIC DNA]</scope>
    <source>
        <strain evidence="3 4">KOR42</strain>
    </source>
</reference>
<dbReference type="PROSITE" id="PS00934">
    <property type="entry name" value="GLYOXALASE_I_1"/>
    <property type="match status" value="1"/>
</dbReference>
<dbReference type="GO" id="GO:0004462">
    <property type="term" value="F:lactoylglutathione lyase activity"/>
    <property type="evidence" value="ECO:0007669"/>
    <property type="project" value="InterPro"/>
</dbReference>
<dbReference type="OrthoDB" id="9800322at2"/>
<feature type="domain" description="VOC" evidence="2">
    <location>
        <begin position="10"/>
        <end position="134"/>
    </location>
</feature>
<evidence type="ECO:0000256" key="1">
    <source>
        <dbReference type="ARBA" id="ARBA00022723"/>
    </source>
</evidence>
<dbReference type="GO" id="GO:0046872">
    <property type="term" value="F:metal ion binding"/>
    <property type="evidence" value="ECO:0007669"/>
    <property type="project" value="UniProtKB-KW"/>
</dbReference>
<accession>A0A5C5WNQ6</accession>
<dbReference type="InterPro" id="IPR029068">
    <property type="entry name" value="Glyas_Bleomycin-R_OHBP_Dase"/>
</dbReference>
<dbReference type="PANTHER" id="PTHR21366">
    <property type="entry name" value="GLYOXALASE FAMILY PROTEIN"/>
    <property type="match status" value="1"/>
</dbReference>
<dbReference type="InterPro" id="IPR050383">
    <property type="entry name" value="GlyoxalaseI/FosfomycinResist"/>
</dbReference>
<dbReference type="Gene3D" id="3.10.180.10">
    <property type="entry name" value="2,3-Dihydroxybiphenyl 1,2-Dioxygenase, domain 1"/>
    <property type="match status" value="1"/>
</dbReference>
<comment type="caution">
    <text evidence="3">The sequence shown here is derived from an EMBL/GenBank/DDBJ whole genome shotgun (WGS) entry which is preliminary data.</text>
</comment>
<dbReference type="SUPFAM" id="SSF54593">
    <property type="entry name" value="Glyoxalase/Bleomycin resistance protein/Dihydroxybiphenyl dioxygenase"/>
    <property type="match status" value="1"/>
</dbReference>
<dbReference type="Proteomes" id="UP000317243">
    <property type="component" value="Unassembled WGS sequence"/>
</dbReference>
<dbReference type="InterPro" id="IPR004360">
    <property type="entry name" value="Glyas_Fos-R_dOase_dom"/>
</dbReference>
<proteinExistence type="predicted"/>
<dbReference type="Pfam" id="PF00903">
    <property type="entry name" value="Glyoxalase"/>
    <property type="match status" value="1"/>
</dbReference>
<sequence>MPNSPITVKRIDHVTLVVKNLNVSRSFYVDLLGMEEVSRPGFRFPGMWFQAGTTQIHLIEEHAESGPSQTSVPENCTISRTHHFAFEVDNAHESAEVLKSQGIEIQAGPKSRPDGPTQLYIFDPDSNLVELFSYS</sequence>
<evidence type="ECO:0000259" key="2">
    <source>
        <dbReference type="PROSITE" id="PS51819"/>
    </source>
</evidence>
<dbReference type="EMBL" id="SIHI01000007">
    <property type="protein sequence ID" value="TWT52237.1"/>
    <property type="molecule type" value="Genomic_DNA"/>
</dbReference>